<evidence type="ECO:0000313" key="2">
    <source>
        <dbReference type="EMBL" id="PHT45210.1"/>
    </source>
</evidence>
<dbReference type="AlphaFoldDB" id="A0A2G2WJ92"/>
<dbReference type="STRING" id="33114.A0A2G2WJ92"/>
<accession>A0A2G2WJ92</accession>
<dbReference type="Gene3D" id="3.30.420.110">
    <property type="entry name" value="MutS, connector domain"/>
    <property type="match status" value="1"/>
</dbReference>
<dbReference type="GO" id="GO:0030983">
    <property type="term" value="F:mismatched DNA binding"/>
    <property type="evidence" value="ECO:0007669"/>
    <property type="project" value="InterPro"/>
</dbReference>
<organism evidence="2 3">
    <name type="scientific">Capsicum baccatum</name>
    <name type="common">Peruvian pepper</name>
    <dbReference type="NCBI Taxonomy" id="33114"/>
    <lineage>
        <taxon>Eukaryota</taxon>
        <taxon>Viridiplantae</taxon>
        <taxon>Streptophyta</taxon>
        <taxon>Embryophyta</taxon>
        <taxon>Tracheophyta</taxon>
        <taxon>Spermatophyta</taxon>
        <taxon>Magnoliopsida</taxon>
        <taxon>eudicotyledons</taxon>
        <taxon>Gunneridae</taxon>
        <taxon>Pentapetalae</taxon>
        <taxon>asterids</taxon>
        <taxon>lamiids</taxon>
        <taxon>Solanales</taxon>
        <taxon>Solanaceae</taxon>
        <taxon>Solanoideae</taxon>
        <taxon>Capsiceae</taxon>
        <taxon>Capsicum</taxon>
    </lineage>
</organism>
<sequence length="102" mass="11230">MKKRSKFKKSSSSSSPNLIGHVLKNFEDILFANNEMQDSPTIVALAPNFDQNGCTVGLGYVDITKRVLGLEEFLDDSHFTNLESALVALGCKEYLVPVEIGH</sequence>
<name>A0A2G2WJ92_CAPBA</name>
<gene>
    <name evidence="2" type="ORF">CQW23_14368</name>
</gene>
<dbReference type="EMBL" id="MLFT02000006">
    <property type="protein sequence ID" value="PHT45210.1"/>
    <property type="molecule type" value="Genomic_DNA"/>
</dbReference>
<dbReference type="GO" id="GO:0005524">
    <property type="term" value="F:ATP binding"/>
    <property type="evidence" value="ECO:0007669"/>
    <property type="project" value="InterPro"/>
</dbReference>
<keyword evidence="3" id="KW-1185">Reference proteome</keyword>
<protein>
    <recommendedName>
        <fullName evidence="1">DNA mismatch repair protein MutS connector domain-containing protein</fullName>
    </recommendedName>
</protein>
<dbReference type="OrthoDB" id="1926638at2759"/>
<dbReference type="InterPro" id="IPR036678">
    <property type="entry name" value="MutS_con_dom_sf"/>
</dbReference>
<evidence type="ECO:0000313" key="3">
    <source>
        <dbReference type="Proteomes" id="UP000224567"/>
    </source>
</evidence>
<dbReference type="Pfam" id="PF05188">
    <property type="entry name" value="MutS_II"/>
    <property type="match status" value="1"/>
</dbReference>
<feature type="domain" description="DNA mismatch repair protein MutS connector" evidence="1">
    <location>
        <begin position="42"/>
        <end position="97"/>
    </location>
</feature>
<comment type="caution">
    <text evidence="2">The sequence shown here is derived from an EMBL/GenBank/DDBJ whole genome shotgun (WGS) entry which is preliminary data.</text>
</comment>
<dbReference type="Proteomes" id="UP000224567">
    <property type="component" value="Unassembled WGS sequence"/>
</dbReference>
<evidence type="ECO:0000259" key="1">
    <source>
        <dbReference type="Pfam" id="PF05188"/>
    </source>
</evidence>
<dbReference type="GO" id="GO:0006298">
    <property type="term" value="P:mismatch repair"/>
    <property type="evidence" value="ECO:0007669"/>
    <property type="project" value="InterPro"/>
</dbReference>
<dbReference type="InterPro" id="IPR007860">
    <property type="entry name" value="DNA_mmatch_repair_MutS_con_dom"/>
</dbReference>
<reference evidence="2 3" key="1">
    <citation type="journal article" date="2017" name="Genome Biol.">
        <title>New reference genome sequences of hot pepper reveal the massive evolution of plant disease-resistance genes by retroduplication.</title>
        <authorList>
            <person name="Kim S."/>
            <person name="Park J."/>
            <person name="Yeom S.I."/>
            <person name="Kim Y.M."/>
            <person name="Seo E."/>
            <person name="Kim K.T."/>
            <person name="Kim M.S."/>
            <person name="Lee J.M."/>
            <person name="Cheong K."/>
            <person name="Shin H.S."/>
            <person name="Kim S.B."/>
            <person name="Han K."/>
            <person name="Lee J."/>
            <person name="Park M."/>
            <person name="Lee H.A."/>
            <person name="Lee H.Y."/>
            <person name="Lee Y."/>
            <person name="Oh S."/>
            <person name="Lee J.H."/>
            <person name="Choi E."/>
            <person name="Choi E."/>
            <person name="Lee S.E."/>
            <person name="Jeon J."/>
            <person name="Kim H."/>
            <person name="Choi G."/>
            <person name="Song H."/>
            <person name="Lee J."/>
            <person name="Lee S.C."/>
            <person name="Kwon J.K."/>
            <person name="Lee H.Y."/>
            <person name="Koo N."/>
            <person name="Hong Y."/>
            <person name="Kim R.W."/>
            <person name="Kang W.H."/>
            <person name="Huh J.H."/>
            <person name="Kang B.C."/>
            <person name="Yang T.J."/>
            <person name="Lee Y.H."/>
            <person name="Bennetzen J.L."/>
            <person name="Choi D."/>
        </authorList>
    </citation>
    <scope>NUCLEOTIDE SEQUENCE [LARGE SCALE GENOMIC DNA]</scope>
    <source>
        <strain evidence="3">cv. PBC81</strain>
    </source>
</reference>
<proteinExistence type="predicted"/>
<reference evidence="3" key="2">
    <citation type="journal article" date="2017" name="J. Anim. Genet.">
        <title>Multiple reference genome sequences of hot pepper reveal the massive evolution of plant disease resistance genes by retroduplication.</title>
        <authorList>
            <person name="Kim S."/>
            <person name="Park J."/>
            <person name="Yeom S.-I."/>
            <person name="Kim Y.-M."/>
            <person name="Seo E."/>
            <person name="Kim K.-T."/>
            <person name="Kim M.-S."/>
            <person name="Lee J.M."/>
            <person name="Cheong K."/>
            <person name="Shin H.-S."/>
            <person name="Kim S.-B."/>
            <person name="Han K."/>
            <person name="Lee J."/>
            <person name="Park M."/>
            <person name="Lee H.-A."/>
            <person name="Lee H.-Y."/>
            <person name="Lee Y."/>
            <person name="Oh S."/>
            <person name="Lee J.H."/>
            <person name="Choi E."/>
            <person name="Choi E."/>
            <person name="Lee S.E."/>
            <person name="Jeon J."/>
            <person name="Kim H."/>
            <person name="Choi G."/>
            <person name="Song H."/>
            <person name="Lee J."/>
            <person name="Lee S.-C."/>
            <person name="Kwon J.-K."/>
            <person name="Lee H.-Y."/>
            <person name="Koo N."/>
            <person name="Hong Y."/>
            <person name="Kim R.W."/>
            <person name="Kang W.-H."/>
            <person name="Huh J.H."/>
            <person name="Kang B.-C."/>
            <person name="Yang T.-J."/>
            <person name="Lee Y.-H."/>
            <person name="Bennetzen J.L."/>
            <person name="Choi D."/>
        </authorList>
    </citation>
    <scope>NUCLEOTIDE SEQUENCE [LARGE SCALE GENOMIC DNA]</scope>
    <source>
        <strain evidence="3">cv. PBC81</strain>
    </source>
</reference>